<evidence type="ECO:0000313" key="2">
    <source>
        <dbReference type="Proteomes" id="UP000534294"/>
    </source>
</evidence>
<evidence type="ECO:0000313" key="1">
    <source>
        <dbReference type="EMBL" id="MBB5037800.1"/>
    </source>
</evidence>
<name>A0A7W7YKV5_9BACT</name>
<keyword evidence="2" id="KW-1185">Reference proteome</keyword>
<dbReference type="AlphaFoldDB" id="A0A7W7YKV5"/>
<protein>
    <submittedName>
        <fullName evidence="1">Uncharacterized protein</fullName>
    </submittedName>
</protein>
<sequence length="47" mass="5261">MPELLPIFTGQGVQEGVSKKQEQELIRSFQTLLPPFSLLKTEKEGGM</sequence>
<dbReference type="EMBL" id="JACHIF010000003">
    <property type="protein sequence ID" value="MBB5037800.1"/>
    <property type="molecule type" value="Genomic_DNA"/>
</dbReference>
<proteinExistence type="predicted"/>
<reference evidence="1 2" key="1">
    <citation type="submission" date="2020-08" db="EMBL/GenBank/DDBJ databases">
        <title>Genomic Encyclopedia of Type Strains, Phase IV (KMG-IV): sequencing the most valuable type-strain genomes for metagenomic binning, comparative biology and taxonomic classification.</title>
        <authorList>
            <person name="Goeker M."/>
        </authorList>
    </citation>
    <scope>NUCLEOTIDE SEQUENCE [LARGE SCALE GENOMIC DNA]</scope>
    <source>
        <strain evidence="1 2">DSM 12251</strain>
    </source>
</reference>
<dbReference type="Proteomes" id="UP000534294">
    <property type="component" value="Unassembled WGS sequence"/>
</dbReference>
<accession>A0A7W7YKV5</accession>
<organism evidence="1 2">
    <name type="scientific">Prosthecobacter dejongeii</name>
    <dbReference type="NCBI Taxonomy" id="48465"/>
    <lineage>
        <taxon>Bacteria</taxon>
        <taxon>Pseudomonadati</taxon>
        <taxon>Verrucomicrobiota</taxon>
        <taxon>Verrucomicrobiia</taxon>
        <taxon>Verrucomicrobiales</taxon>
        <taxon>Verrucomicrobiaceae</taxon>
        <taxon>Prosthecobacter</taxon>
    </lineage>
</organism>
<gene>
    <name evidence="1" type="ORF">HNQ64_002049</name>
</gene>
<comment type="caution">
    <text evidence="1">The sequence shown here is derived from an EMBL/GenBank/DDBJ whole genome shotgun (WGS) entry which is preliminary data.</text>
</comment>